<keyword evidence="5" id="KW-0614">Plasmid</keyword>
<feature type="modified residue" description="Phosphohistidine" evidence="2">
    <location>
        <position position="26"/>
    </location>
</feature>
<keyword evidence="1" id="KW-0902">Two-component regulatory system</keyword>
<organism evidence="5 6">
    <name type="scientific">Methylosinus trichosporium (strain ATCC 35070 / NCIMB 11131 / UNIQEM 75 / OB3b)</name>
    <dbReference type="NCBI Taxonomy" id="595536"/>
    <lineage>
        <taxon>Bacteria</taxon>
        <taxon>Pseudomonadati</taxon>
        <taxon>Pseudomonadota</taxon>
        <taxon>Alphaproteobacteria</taxon>
        <taxon>Hyphomicrobiales</taxon>
        <taxon>Methylocystaceae</taxon>
        <taxon>Methylosinus</taxon>
    </lineage>
</organism>
<dbReference type="CDD" id="cd00088">
    <property type="entry name" value="HPT"/>
    <property type="match status" value="1"/>
</dbReference>
<feature type="domain" description="HPt" evidence="4">
    <location>
        <begin position="1"/>
        <end position="82"/>
    </location>
</feature>
<evidence type="ECO:0000313" key="6">
    <source>
        <dbReference type="Proteomes" id="UP000230709"/>
    </source>
</evidence>
<dbReference type="InterPro" id="IPR036641">
    <property type="entry name" value="HPT_dom_sf"/>
</dbReference>
<dbReference type="EMBL" id="CP023738">
    <property type="protein sequence ID" value="ATQ70621.1"/>
    <property type="molecule type" value="Genomic_DNA"/>
</dbReference>
<evidence type="ECO:0000313" key="5">
    <source>
        <dbReference type="EMBL" id="ATQ70621.1"/>
    </source>
</evidence>
<name>A0A2D2D6H5_METT3</name>
<sequence length="281" mass="32213">MDHKLLLLEETPEDDTIIGEIFRLVHTLKGNSGLFDMRADERSACGRDVLDRVRDHTLLIDSELTDALLAALDFVNRVLDDVDTTDAVPARYADDAAKLAGALRDWLPERSASGKRCERGRRARRSIRLRTVLAERHSRPRTSRGFRRLAPDEYAVAVRYRPAPDCFFKGEDPLQLLRTTRGFSCSTSARRAMEPDSLDVYRANSRHRRIDQRKPRGDREPLPLCAGSNGDLRDTAATRWRFPRRHRHRRDRYDRRGVPGRSAQAHRRADWRGLSAAAEPL</sequence>
<keyword evidence="2" id="KW-0597">Phosphoprotein</keyword>
<protein>
    <recommendedName>
        <fullName evidence="4">HPt domain-containing protein</fullName>
    </recommendedName>
</protein>
<evidence type="ECO:0000259" key="4">
    <source>
        <dbReference type="PROSITE" id="PS50894"/>
    </source>
</evidence>
<dbReference type="AlphaFoldDB" id="A0A2D2D6H5"/>
<dbReference type="InterPro" id="IPR008207">
    <property type="entry name" value="Sig_transdc_His_kin_Hpt_dom"/>
</dbReference>
<geneLocation type="plasmid" evidence="6">
    <name>pob3b1</name>
</geneLocation>
<dbReference type="Gene3D" id="1.20.120.160">
    <property type="entry name" value="HPT domain"/>
    <property type="match status" value="1"/>
</dbReference>
<dbReference type="GO" id="GO:0004672">
    <property type="term" value="F:protein kinase activity"/>
    <property type="evidence" value="ECO:0007669"/>
    <property type="project" value="UniProtKB-ARBA"/>
</dbReference>
<feature type="region of interest" description="Disordered" evidence="3">
    <location>
        <begin position="206"/>
        <end position="228"/>
    </location>
</feature>
<reference evidence="6" key="1">
    <citation type="submission" date="2017-10" db="EMBL/GenBank/DDBJ databases">
        <title>Completed PacBio SMRT sequence of Methylosinus trichosporium OB3b reveals presence of a third large plasmid.</title>
        <authorList>
            <person name="Charles T.C."/>
            <person name="Lynch M.D.J."/>
            <person name="Heil J.R."/>
            <person name="Cheng J."/>
        </authorList>
    </citation>
    <scope>NUCLEOTIDE SEQUENCE [LARGE SCALE GENOMIC DNA]</scope>
    <source>
        <strain evidence="6">OB3b</strain>
        <plasmid evidence="6">pob3b1</plasmid>
    </source>
</reference>
<dbReference type="GO" id="GO:0000160">
    <property type="term" value="P:phosphorelay signal transduction system"/>
    <property type="evidence" value="ECO:0007669"/>
    <property type="project" value="UniProtKB-KW"/>
</dbReference>
<keyword evidence="6" id="KW-1185">Reference proteome</keyword>
<proteinExistence type="predicted"/>
<evidence type="ECO:0000256" key="3">
    <source>
        <dbReference type="SAM" id="MobiDB-lite"/>
    </source>
</evidence>
<dbReference type="KEGG" id="mtw:CQW49_21755"/>
<feature type="region of interest" description="Disordered" evidence="3">
    <location>
        <begin position="246"/>
        <end position="281"/>
    </location>
</feature>
<feature type="compositionally biased region" description="Basic and acidic residues" evidence="3">
    <location>
        <begin position="212"/>
        <end position="221"/>
    </location>
</feature>
<gene>
    <name evidence="5" type="ORF">CQW49_21755</name>
</gene>
<evidence type="ECO:0000256" key="1">
    <source>
        <dbReference type="ARBA" id="ARBA00023012"/>
    </source>
</evidence>
<evidence type="ECO:0000256" key="2">
    <source>
        <dbReference type="PROSITE-ProRule" id="PRU00110"/>
    </source>
</evidence>
<dbReference type="Proteomes" id="UP000230709">
    <property type="component" value="Plasmid pOB3b1"/>
</dbReference>
<accession>A0A2D2D6H5</accession>
<dbReference type="SUPFAM" id="SSF47226">
    <property type="entry name" value="Histidine-containing phosphotransfer domain, HPT domain"/>
    <property type="match status" value="1"/>
</dbReference>
<dbReference type="PROSITE" id="PS50894">
    <property type="entry name" value="HPT"/>
    <property type="match status" value="1"/>
</dbReference>